<dbReference type="InterPro" id="IPR050301">
    <property type="entry name" value="NTE"/>
</dbReference>
<dbReference type="Pfam" id="PF01734">
    <property type="entry name" value="Patatin"/>
    <property type="match status" value="1"/>
</dbReference>
<feature type="compositionally biased region" description="Basic and acidic residues" evidence="5">
    <location>
        <begin position="280"/>
        <end position="319"/>
    </location>
</feature>
<evidence type="ECO:0000256" key="3">
    <source>
        <dbReference type="ARBA" id="ARBA00023098"/>
    </source>
</evidence>
<organism evidence="7 8">
    <name type="scientific">Catenulispora pinistramenti</name>
    <dbReference type="NCBI Taxonomy" id="2705254"/>
    <lineage>
        <taxon>Bacteria</taxon>
        <taxon>Bacillati</taxon>
        <taxon>Actinomycetota</taxon>
        <taxon>Actinomycetes</taxon>
        <taxon>Catenulisporales</taxon>
        <taxon>Catenulisporaceae</taxon>
        <taxon>Catenulispora</taxon>
    </lineage>
</organism>
<feature type="domain" description="PNPLA" evidence="6">
    <location>
        <begin position="10"/>
        <end position="180"/>
    </location>
</feature>
<keyword evidence="1 4" id="KW-0378">Hydrolase</keyword>
<keyword evidence="8" id="KW-1185">Reference proteome</keyword>
<evidence type="ECO:0000313" key="8">
    <source>
        <dbReference type="Proteomes" id="UP000730482"/>
    </source>
</evidence>
<evidence type="ECO:0000259" key="6">
    <source>
        <dbReference type="PROSITE" id="PS51635"/>
    </source>
</evidence>
<dbReference type="InterPro" id="IPR016035">
    <property type="entry name" value="Acyl_Trfase/lysoPLipase"/>
</dbReference>
<accession>A0ABS5L176</accession>
<feature type="active site" description="Nucleophile" evidence="4">
    <location>
        <position position="43"/>
    </location>
</feature>
<keyword evidence="2 4" id="KW-0442">Lipid degradation</keyword>
<dbReference type="PROSITE" id="PS51635">
    <property type="entry name" value="PNPLA"/>
    <property type="match status" value="1"/>
</dbReference>
<dbReference type="SUPFAM" id="SSF52151">
    <property type="entry name" value="FabD/lysophospholipase-like"/>
    <property type="match status" value="1"/>
</dbReference>
<sequence>MTTRAGPIAFVLGGGGPLGAYEVGMLKALMQHGVQPDLILGSSVGALNGAMIAADPQPSAVTRLEQLWISLREHGVFADTLFAQLGTALRSRTHLFSNAALRGLITREFGTAQIEDLAVTFECVAASIERATEHWFVRGPLVDAVLASSAVPGLLPAVLVGDEHFLDGGLVDSVPVGRALASGARTVYVLHVGRIDQPLQAPRTPREVAMVAFEIARRHRFVHALSNPVAGVDVHVLPTGAPDSATDLRPRYGRRGLGLVRERIERAYEASMTYLANQPKHTEHTEHMEHTEGAEHTERTEHATRAEHAERTDRPEHTP</sequence>
<reference evidence="7 8" key="1">
    <citation type="submission" date="2020-02" db="EMBL/GenBank/DDBJ databases">
        <title>Acidophilic actinobacteria isolated from forest soil.</title>
        <authorList>
            <person name="Golinska P."/>
        </authorList>
    </citation>
    <scope>NUCLEOTIDE SEQUENCE [LARGE SCALE GENOMIC DNA]</scope>
    <source>
        <strain evidence="7 8">NL8</strain>
    </source>
</reference>
<evidence type="ECO:0000256" key="1">
    <source>
        <dbReference type="ARBA" id="ARBA00022801"/>
    </source>
</evidence>
<feature type="short sequence motif" description="DGA/G" evidence="4">
    <location>
        <begin position="167"/>
        <end position="169"/>
    </location>
</feature>
<dbReference type="Gene3D" id="3.40.1090.10">
    <property type="entry name" value="Cytosolic phospholipase A2 catalytic domain"/>
    <property type="match status" value="2"/>
</dbReference>
<gene>
    <name evidence="7" type="ORF">KGQ19_35015</name>
</gene>
<dbReference type="Proteomes" id="UP000730482">
    <property type="component" value="Unassembled WGS sequence"/>
</dbReference>
<feature type="region of interest" description="Disordered" evidence="5">
    <location>
        <begin position="277"/>
        <end position="319"/>
    </location>
</feature>
<feature type="short sequence motif" description="GXSXG" evidence="4">
    <location>
        <begin position="41"/>
        <end position="45"/>
    </location>
</feature>
<dbReference type="PANTHER" id="PTHR14226:SF29">
    <property type="entry name" value="NEUROPATHY TARGET ESTERASE SWS"/>
    <property type="match status" value="1"/>
</dbReference>
<dbReference type="CDD" id="cd07209">
    <property type="entry name" value="Pat_hypo_Ecoli_Z1214_like"/>
    <property type="match status" value="1"/>
</dbReference>
<dbReference type="PANTHER" id="PTHR14226">
    <property type="entry name" value="NEUROPATHY TARGET ESTERASE/SWISS CHEESE D.MELANOGASTER"/>
    <property type="match status" value="1"/>
</dbReference>
<comment type="caution">
    <text evidence="7">The sequence shown here is derived from an EMBL/GenBank/DDBJ whole genome shotgun (WGS) entry which is preliminary data.</text>
</comment>
<evidence type="ECO:0000256" key="2">
    <source>
        <dbReference type="ARBA" id="ARBA00022963"/>
    </source>
</evidence>
<feature type="active site" description="Proton acceptor" evidence="4">
    <location>
        <position position="167"/>
    </location>
</feature>
<protein>
    <submittedName>
        <fullName evidence="7">Patatin-like phospholipase family protein</fullName>
    </submittedName>
</protein>
<evidence type="ECO:0000256" key="5">
    <source>
        <dbReference type="SAM" id="MobiDB-lite"/>
    </source>
</evidence>
<name>A0ABS5L176_9ACTN</name>
<dbReference type="EMBL" id="JAAFYZ010000170">
    <property type="protein sequence ID" value="MBS2552087.1"/>
    <property type="molecule type" value="Genomic_DNA"/>
</dbReference>
<evidence type="ECO:0000313" key="7">
    <source>
        <dbReference type="EMBL" id="MBS2552087.1"/>
    </source>
</evidence>
<proteinExistence type="predicted"/>
<evidence type="ECO:0000256" key="4">
    <source>
        <dbReference type="PROSITE-ProRule" id="PRU01161"/>
    </source>
</evidence>
<dbReference type="InterPro" id="IPR002641">
    <property type="entry name" value="PNPLA_dom"/>
</dbReference>
<keyword evidence="3 4" id="KW-0443">Lipid metabolism</keyword>
<feature type="short sequence motif" description="GXGXXG" evidence="4">
    <location>
        <begin position="14"/>
        <end position="19"/>
    </location>
</feature>